<feature type="region of interest" description="Disordered" evidence="1">
    <location>
        <begin position="42"/>
        <end position="96"/>
    </location>
</feature>
<reference evidence="3 4" key="1">
    <citation type="submission" date="2019-08" db="EMBL/GenBank/DDBJ databases">
        <title>Draft genome sequences of two oriental melons (Cucumis melo L. var makuwa).</title>
        <authorList>
            <person name="Kwon S.-Y."/>
        </authorList>
    </citation>
    <scope>NUCLEOTIDE SEQUENCE [LARGE SCALE GENOMIC DNA]</scope>
    <source>
        <strain evidence="4">cv. SW 3</strain>
        <tissue evidence="3">Leaf</tissue>
    </source>
</reference>
<protein>
    <submittedName>
        <fullName evidence="3">Retrovirus-related Pol polyprotein from transposon TNT 1-94</fullName>
    </submittedName>
</protein>
<gene>
    <name evidence="3" type="ORF">E6C27_scaffold612G00090</name>
</gene>
<organism evidence="3 4">
    <name type="scientific">Cucumis melo var. makuwa</name>
    <name type="common">Oriental melon</name>
    <dbReference type="NCBI Taxonomy" id="1194695"/>
    <lineage>
        <taxon>Eukaryota</taxon>
        <taxon>Viridiplantae</taxon>
        <taxon>Streptophyta</taxon>
        <taxon>Embryophyta</taxon>
        <taxon>Tracheophyta</taxon>
        <taxon>Spermatophyta</taxon>
        <taxon>Magnoliopsida</taxon>
        <taxon>eudicotyledons</taxon>
        <taxon>Gunneridae</taxon>
        <taxon>Pentapetalae</taxon>
        <taxon>rosids</taxon>
        <taxon>fabids</taxon>
        <taxon>Cucurbitales</taxon>
        <taxon>Cucurbitaceae</taxon>
        <taxon>Benincaseae</taxon>
        <taxon>Cucumis</taxon>
    </lineage>
</organism>
<feature type="compositionally biased region" description="Basic residues" evidence="1">
    <location>
        <begin position="48"/>
        <end position="58"/>
    </location>
</feature>
<evidence type="ECO:0000259" key="2">
    <source>
        <dbReference type="Pfam" id="PF22936"/>
    </source>
</evidence>
<dbReference type="OrthoDB" id="1746423at2759"/>
<sequence>MSIDQLIGSLQAHEEKLFKKNKQTTNQLFSVKVKLKDKEDSLEIGNRGRGRGGKHGHGYFRDRDQGNYSQRKFNESNSNSSNSSRGHGRQHYSRNRVEENANYAEKDEESGNSSLLLACKGAETCENSAWYLDSGASNHICGSKSILMELDESIGSDIVFGDASKILVKKRHLNFDGLRLLARKNMVKGLSLWQTIKEEFFTRIIFESKETTGVGSH</sequence>
<name>A0A5A7UZS0_CUCMM</name>
<evidence type="ECO:0000313" key="4">
    <source>
        <dbReference type="Proteomes" id="UP000321393"/>
    </source>
</evidence>
<dbReference type="AlphaFoldDB" id="A0A5A7UZS0"/>
<accession>A0A5A7UZS0</accession>
<feature type="domain" description="Retrovirus-related Pol polyprotein from transposon TNT 1-94-like beta-barrel" evidence="2">
    <location>
        <begin position="130"/>
        <end position="169"/>
    </location>
</feature>
<evidence type="ECO:0000313" key="3">
    <source>
        <dbReference type="EMBL" id="KAA0059085.1"/>
    </source>
</evidence>
<dbReference type="Proteomes" id="UP000321393">
    <property type="component" value="Unassembled WGS sequence"/>
</dbReference>
<comment type="caution">
    <text evidence="3">The sequence shown here is derived from an EMBL/GenBank/DDBJ whole genome shotgun (WGS) entry which is preliminary data.</text>
</comment>
<dbReference type="InterPro" id="IPR054722">
    <property type="entry name" value="PolX-like_BBD"/>
</dbReference>
<evidence type="ECO:0000256" key="1">
    <source>
        <dbReference type="SAM" id="MobiDB-lite"/>
    </source>
</evidence>
<proteinExistence type="predicted"/>
<dbReference type="EMBL" id="SSTE01006553">
    <property type="protein sequence ID" value="KAA0059085.1"/>
    <property type="molecule type" value="Genomic_DNA"/>
</dbReference>
<dbReference type="Pfam" id="PF22936">
    <property type="entry name" value="Pol_BBD"/>
    <property type="match status" value="1"/>
</dbReference>